<evidence type="ECO:0000256" key="6">
    <source>
        <dbReference type="ARBA" id="ARBA00012142"/>
    </source>
</evidence>
<keyword evidence="10" id="KW-0547">Nucleotide-binding</keyword>
<comment type="similarity">
    <text evidence="5 18">Belongs to the pyruvate kinase family.</text>
</comment>
<dbReference type="EMBL" id="FQWY01000014">
    <property type="protein sequence ID" value="SHG83033.1"/>
    <property type="molecule type" value="Genomic_DNA"/>
</dbReference>
<name>A0A1M5N201_9FIRM</name>
<dbReference type="SUPFAM" id="SSF52009">
    <property type="entry name" value="Phosphohistidine domain"/>
    <property type="match status" value="1"/>
</dbReference>
<evidence type="ECO:0000256" key="3">
    <source>
        <dbReference type="ARBA" id="ARBA00004997"/>
    </source>
</evidence>
<dbReference type="GO" id="GO:0030955">
    <property type="term" value="F:potassium ion binding"/>
    <property type="evidence" value="ECO:0007669"/>
    <property type="project" value="UniProtKB-UniRule"/>
</dbReference>
<dbReference type="GO" id="GO:0005524">
    <property type="term" value="F:ATP binding"/>
    <property type="evidence" value="ECO:0007669"/>
    <property type="project" value="UniProtKB-KW"/>
</dbReference>
<dbReference type="GO" id="GO:0016301">
    <property type="term" value="F:kinase activity"/>
    <property type="evidence" value="ECO:0007669"/>
    <property type="project" value="UniProtKB-KW"/>
</dbReference>
<evidence type="ECO:0000256" key="14">
    <source>
        <dbReference type="ARBA" id="ARBA00022958"/>
    </source>
</evidence>
<dbReference type="Gene3D" id="3.20.20.60">
    <property type="entry name" value="Phosphoenolpyruvate-binding domains"/>
    <property type="match status" value="1"/>
</dbReference>
<dbReference type="STRING" id="1123382.SAMN02745221_01064"/>
<dbReference type="SUPFAM" id="SSF51621">
    <property type="entry name" value="Phosphoenolpyruvate/pyruvate domain"/>
    <property type="match status" value="1"/>
</dbReference>
<evidence type="ECO:0000256" key="9">
    <source>
        <dbReference type="ARBA" id="ARBA00022723"/>
    </source>
</evidence>
<evidence type="ECO:0000313" key="22">
    <source>
        <dbReference type="EMBL" id="SHG83033.1"/>
    </source>
</evidence>
<dbReference type="Pfam" id="PF02887">
    <property type="entry name" value="PK_C"/>
    <property type="match status" value="1"/>
</dbReference>
<dbReference type="Proteomes" id="UP000242329">
    <property type="component" value="Unassembled WGS sequence"/>
</dbReference>
<evidence type="ECO:0000256" key="4">
    <source>
        <dbReference type="ARBA" id="ARBA00006237"/>
    </source>
</evidence>
<accession>A0A1M5N201</accession>
<dbReference type="PANTHER" id="PTHR11817">
    <property type="entry name" value="PYRUVATE KINASE"/>
    <property type="match status" value="1"/>
</dbReference>
<dbReference type="InterPro" id="IPR011037">
    <property type="entry name" value="Pyrv_Knase-like_insert_dom_sf"/>
</dbReference>
<evidence type="ECO:0000256" key="1">
    <source>
        <dbReference type="ARBA" id="ARBA00001946"/>
    </source>
</evidence>
<dbReference type="Gene3D" id="3.40.1380.20">
    <property type="entry name" value="Pyruvate kinase, C-terminal domain"/>
    <property type="match status" value="1"/>
</dbReference>
<keyword evidence="14" id="KW-0630">Potassium</keyword>
<evidence type="ECO:0000256" key="13">
    <source>
        <dbReference type="ARBA" id="ARBA00022842"/>
    </source>
</evidence>
<dbReference type="NCBIfam" id="NF004978">
    <property type="entry name" value="PRK06354.1"/>
    <property type="match status" value="1"/>
</dbReference>
<evidence type="ECO:0000256" key="17">
    <source>
        <dbReference type="NCBIfam" id="TIGR01064"/>
    </source>
</evidence>
<proteinExistence type="inferred from homology"/>
<evidence type="ECO:0000256" key="11">
    <source>
        <dbReference type="ARBA" id="ARBA00022777"/>
    </source>
</evidence>
<gene>
    <name evidence="22" type="ORF">SAMN02745221_01064</name>
</gene>
<dbReference type="InterPro" id="IPR036637">
    <property type="entry name" value="Phosphohistidine_dom_sf"/>
</dbReference>
<protein>
    <recommendedName>
        <fullName evidence="7 17">Pyruvate kinase</fullName>
        <ecNumber evidence="6 17">2.7.1.40</ecNumber>
    </recommendedName>
</protein>
<feature type="domain" description="Pyruvate kinase C-terminal" evidence="21">
    <location>
        <begin position="355"/>
        <end position="468"/>
    </location>
</feature>
<dbReference type="PRINTS" id="PR01050">
    <property type="entry name" value="PYRUVTKNASE"/>
</dbReference>
<evidence type="ECO:0000256" key="2">
    <source>
        <dbReference type="ARBA" id="ARBA00001958"/>
    </source>
</evidence>
<sequence length="581" mass="62749">MRKTKIICTIGPASEKVEILEEMLQKGMNVARLNFSHGTHEEHKRRIDNLRLVARDKREPLAIMLDTKGPEIRTGKLEKGKVKLLSGQRFVLTTRDIIGNEKEVHVNYPHLPEEIEIGTSILLADGLISLLVEEIKGTDIVCRVINGGELGEKKGVNIPGVPLNLPFLSEKDKEDIIFGIENEVDYIAASFVRTADDVLEIRRILESRGADIDIIAKIESQEAVNNLDDIIKVADGIMVARGDLGVEIPAEEVPLVQRKIVEKCNQAGKMVIIATQMLESMINNPRPTRAEVSDVANAIFGGADAVMLSGETAAGKYPVIVVETMARIAKRAEEDLAYDEILRRKALHRTNSVTDAISYATCATAANLDAGAIITATRTGYTAKMVAKYRPQAKIIAATPDRRVFNKLALVWGVYPVVIDETEGTDALFEESIKKALENGYIKHGDLVVLTAGTRASVSGGTNLLKVHVVGNILLEGMGIGDAVSGRVKIVVHPDDLAKVEAGDIVVTTGADEMLAPCLEKIAGLIAEEGGLTSNAAIMGLTYHIPVIVGAANATSILKDGMIITMDTPRGKVYQGLAQVK</sequence>
<evidence type="ECO:0000259" key="19">
    <source>
        <dbReference type="Pfam" id="PF00224"/>
    </source>
</evidence>
<dbReference type="InterPro" id="IPR015806">
    <property type="entry name" value="Pyrv_Knase_insert_dom_sf"/>
</dbReference>
<keyword evidence="8 18" id="KW-0808">Transferase</keyword>
<dbReference type="InterPro" id="IPR015793">
    <property type="entry name" value="Pyrv_Knase_brl"/>
</dbReference>
<reference evidence="23" key="1">
    <citation type="submission" date="2016-11" db="EMBL/GenBank/DDBJ databases">
        <authorList>
            <person name="Varghese N."/>
            <person name="Submissions S."/>
        </authorList>
    </citation>
    <scope>NUCLEOTIDE SEQUENCE [LARGE SCALE GENOMIC DNA]</scope>
    <source>
        <strain evidence="23">DSM 11003</strain>
    </source>
</reference>
<dbReference type="InterPro" id="IPR001697">
    <property type="entry name" value="Pyr_Knase"/>
</dbReference>
<evidence type="ECO:0000256" key="12">
    <source>
        <dbReference type="ARBA" id="ARBA00022840"/>
    </source>
</evidence>
<evidence type="ECO:0000259" key="21">
    <source>
        <dbReference type="Pfam" id="PF02887"/>
    </source>
</evidence>
<keyword evidence="16 22" id="KW-0670">Pyruvate</keyword>
<keyword evidence="11 18" id="KW-0418">Kinase</keyword>
<keyword evidence="12" id="KW-0067">ATP-binding</keyword>
<dbReference type="OrthoDB" id="9812123at2"/>
<comment type="catalytic activity">
    <reaction evidence="18">
        <text>pyruvate + ATP = phosphoenolpyruvate + ADP + H(+)</text>
        <dbReference type="Rhea" id="RHEA:18157"/>
        <dbReference type="ChEBI" id="CHEBI:15361"/>
        <dbReference type="ChEBI" id="CHEBI:15378"/>
        <dbReference type="ChEBI" id="CHEBI:30616"/>
        <dbReference type="ChEBI" id="CHEBI:58702"/>
        <dbReference type="ChEBI" id="CHEBI:456216"/>
        <dbReference type="EC" id="2.7.1.40"/>
    </reaction>
</comment>
<comment type="similarity">
    <text evidence="4">In the C-terminal section; belongs to the PEP-utilizing enzyme family.</text>
</comment>
<dbReference type="InterPro" id="IPR018209">
    <property type="entry name" value="Pyrv_Knase_AS"/>
</dbReference>
<dbReference type="GO" id="GO:0004743">
    <property type="term" value="F:pyruvate kinase activity"/>
    <property type="evidence" value="ECO:0007669"/>
    <property type="project" value="UniProtKB-UniRule"/>
</dbReference>
<feature type="domain" description="PEP-utilising enzyme mobile" evidence="20">
    <location>
        <begin position="501"/>
        <end position="571"/>
    </location>
</feature>
<organism evidence="22 23">
    <name type="scientific">Thermosyntropha lipolytica DSM 11003</name>
    <dbReference type="NCBI Taxonomy" id="1123382"/>
    <lineage>
        <taxon>Bacteria</taxon>
        <taxon>Bacillati</taxon>
        <taxon>Bacillota</taxon>
        <taxon>Clostridia</taxon>
        <taxon>Eubacteriales</taxon>
        <taxon>Syntrophomonadaceae</taxon>
        <taxon>Thermosyntropha</taxon>
    </lineage>
</organism>
<evidence type="ECO:0000259" key="20">
    <source>
        <dbReference type="Pfam" id="PF00391"/>
    </source>
</evidence>
<comment type="cofactor">
    <cofactor evidence="1">
        <name>Mg(2+)</name>
        <dbReference type="ChEBI" id="CHEBI:18420"/>
    </cofactor>
</comment>
<dbReference type="InterPro" id="IPR015813">
    <property type="entry name" value="Pyrv/PenolPyrv_kinase-like_dom"/>
</dbReference>
<evidence type="ECO:0000256" key="15">
    <source>
        <dbReference type="ARBA" id="ARBA00023152"/>
    </source>
</evidence>
<keyword evidence="9" id="KW-0479">Metal-binding</keyword>
<dbReference type="GO" id="GO:0000287">
    <property type="term" value="F:magnesium ion binding"/>
    <property type="evidence" value="ECO:0007669"/>
    <property type="project" value="UniProtKB-UniRule"/>
</dbReference>
<dbReference type="InterPro" id="IPR008279">
    <property type="entry name" value="PEP-util_enz_mobile_dom"/>
</dbReference>
<dbReference type="GO" id="GO:0006950">
    <property type="term" value="P:response to stress"/>
    <property type="evidence" value="ECO:0007669"/>
    <property type="project" value="UniProtKB-ARBA"/>
</dbReference>
<evidence type="ECO:0000256" key="18">
    <source>
        <dbReference type="RuleBase" id="RU000504"/>
    </source>
</evidence>
<evidence type="ECO:0000256" key="10">
    <source>
        <dbReference type="ARBA" id="ARBA00022741"/>
    </source>
</evidence>
<dbReference type="Pfam" id="PF00224">
    <property type="entry name" value="PK"/>
    <property type="match status" value="1"/>
</dbReference>
<dbReference type="PROSITE" id="PS00110">
    <property type="entry name" value="PYRUVATE_KINASE"/>
    <property type="match status" value="1"/>
</dbReference>
<comment type="pathway">
    <text evidence="3 18">Carbohydrate degradation; glycolysis; pyruvate from D-glyceraldehyde 3-phosphate: step 5/5.</text>
</comment>
<feature type="domain" description="Pyruvate kinase barrel" evidence="19">
    <location>
        <begin position="1"/>
        <end position="320"/>
    </location>
</feature>
<comment type="cofactor">
    <cofactor evidence="2">
        <name>K(+)</name>
        <dbReference type="ChEBI" id="CHEBI:29103"/>
    </cofactor>
</comment>
<evidence type="ECO:0000256" key="7">
    <source>
        <dbReference type="ARBA" id="ARBA00018587"/>
    </source>
</evidence>
<dbReference type="NCBIfam" id="TIGR01064">
    <property type="entry name" value="pyruv_kin"/>
    <property type="match status" value="1"/>
</dbReference>
<dbReference type="InterPro" id="IPR040442">
    <property type="entry name" value="Pyrv_kinase-like_dom_sf"/>
</dbReference>
<dbReference type="Gene3D" id="3.50.30.10">
    <property type="entry name" value="Phosphohistidine domain"/>
    <property type="match status" value="1"/>
</dbReference>
<evidence type="ECO:0000256" key="16">
    <source>
        <dbReference type="ARBA" id="ARBA00023317"/>
    </source>
</evidence>
<dbReference type="InterPro" id="IPR015795">
    <property type="entry name" value="Pyrv_Knase_C"/>
</dbReference>
<dbReference type="InterPro" id="IPR036918">
    <property type="entry name" value="Pyrv_Knase_C_sf"/>
</dbReference>
<dbReference type="UniPathway" id="UPA00109">
    <property type="reaction ID" value="UER00188"/>
</dbReference>
<dbReference type="RefSeq" id="WP_073091087.1">
    <property type="nucleotide sequence ID" value="NZ_FQWY01000014.1"/>
</dbReference>
<evidence type="ECO:0000313" key="23">
    <source>
        <dbReference type="Proteomes" id="UP000242329"/>
    </source>
</evidence>
<dbReference type="Gene3D" id="2.40.33.10">
    <property type="entry name" value="PK beta-barrel domain-like"/>
    <property type="match status" value="1"/>
</dbReference>
<keyword evidence="23" id="KW-1185">Reference proteome</keyword>
<dbReference type="FunFam" id="2.40.33.10:FF:000001">
    <property type="entry name" value="Pyruvate kinase"/>
    <property type="match status" value="1"/>
</dbReference>
<evidence type="ECO:0000256" key="8">
    <source>
        <dbReference type="ARBA" id="ARBA00022679"/>
    </source>
</evidence>
<dbReference type="EC" id="2.7.1.40" evidence="6 17"/>
<dbReference type="Pfam" id="PF00391">
    <property type="entry name" value="PEP-utilizers"/>
    <property type="match status" value="1"/>
</dbReference>
<dbReference type="NCBIfam" id="NF004491">
    <property type="entry name" value="PRK05826.1"/>
    <property type="match status" value="1"/>
</dbReference>
<dbReference type="FunFam" id="3.20.20.60:FF:000001">
    <property type="entry name" value="Pyruvate kinase"/>
    <property type="match status" value="1"/>
</dbReference>
<evidence type="ECO:0000256" key="5">
    <source>
        <dbReference type="ARBA" id="ARBA00008663"/>
    </source>
</evidence>
<dbReference type="SUPFAM" id="SSF50800">
    <property type="entry name" value="PK beta-barrel domain-like"/>
    <property type="match status" value="1"/>
</dbReference>
<keyword evidence="13 18" id="KW-0460">Magnesium</keyword>
<dbReference type="AlphaFoldDB" id="A0A1M5N201"/>
<keyword evidence="15 18" id="KW-0324">Glycolysis</keyword>
<dbReference type="SUPFAM" id="SSF52935">
    <property type="entry name" value="PK C-terminal domain-like"/>
    <property type="match status" value="1"/>
</dbReference>